<dbReference type="PROSITE" id="PS00455">
    <property type="entry name" value="AMP_BINDING"/>
    <property type="match status" value="1"/>
</dbReference>
<reference evidence="6" key="1">
    <citation type="submission" date="2014-05" db="EMBL/GenBank/DDBJ databases">
        <title>Whole genome sequencing of Lactobacillus casei NRIC0644.</title>
        <authorList>
            <person name="Atarashi H."/>
            <person name="Yoshida Y."/>
            <person name="Fujimura S."/>
            <person name="Tanaka N."/>
            <person name="Shiwa Y."/>
            <person name="Yoshikawa H."/>
            <person name="Okada S."/>
            <person name="Nakagawa J."/>
        </authorList>
    </citation>
    <scope>NUCLEOTIDE SEQUENCE [LARGE SCALE GENOMIC DNA]</scope>
    <source>
        <strain evidence="6">NRIC0644</strain>
    </source>
</reference>
<evidence type="ECO:0000313" key="5">
    <source>
        <dbReference type="EMBL" id="GAN35476.1"/>
    </source>
</evidence>
<dbReference type="RefSeq" id="WP_045624726.1">
    <property type="nucleotide sequence ID" value="NZ_BAYM01000008.1"/>
</dbReference>
<dbReference type="Pfam" id="PF13193">
    <property type="entry name" value="AMP-binding_C"/>
    <property type="match status" value="1"/>
</dbReference>
<dbReference type="Proteomes" id="UP000032552">
    <property type="component" value="Unassembled WGS sequence"/>
</dbReference>
<evidence type="ECO:0000313" key="6">
    <source>
        <dbReference type="Proteomes" id="UP000032552"/>
    </source>
</evidence>
<comment type="caution">
    <text evidence="5">The sequence shown here is derived from an EMBL/GenBank/DDBJ whole genome shotgun (WGS) entry which is preliminary data.</text>
</comment>
<evidence type="ECO:0000256" key="1">
    <source>
        <dbReference type="ARBA" id="ARBA00006432"/>
    </source>
</evidence>
<proteinExistence type="inferred from homology"/>
<name>A0A0C9PKE4_LACPA</name>
<dbReference type="PANTHER" id="PTHR43201">
    <property type="entry name" value="ACYL-COA SYNTHETASE"/>
    <property type="match status" value="1"/>
</dbReference>
<dbReference type="InterPro" id="IPR025110">
    <property type="entry name" value="AMP-bd_C"/>
</dbReference>
<evidence type="ECO:0000259" key="3">
    <source>
        <dbReference type="Pfam" id="PF00501"/>
    </source>
</evidence>
<dbReference type="InterPro" id="IPR020845">
    <property type="entry name" value="AMP-binding_CS"/>
</dbReference>
<evidence type="ECO:0000256" key="2">
    <source>
        <dbReference type="ARBA" id="ARBA00022598"/>
    </source>
</evidence>
<feature type="domain" description="AMP-dependent synthetase/ligase" evidence="3">
    <location>
        <begin position="17"/>
        <end position="366"/>
    </location>
</feature>
<gene>
    <name evidence="5" type="ORF">LC0644_0065</name>
</gene>
<dbReference type="AlphaFoldDB" id="A0A0C9PKE4"/>
<feature type="domain" description="AMP-binding enzyme C-terminal" evidence="4">
    <location>
        <begin position="413"/>
        <end position="491"/>
    </location>
</feature>
<dbReference type="InterPro" id="IPR042099">
    <property type="entry name" value="ANL_N_sf"/>
</dbReference>
<keyword evidence="2" id="KW-0436">Ligase</keyword>
<dbReference type="GO" id="GO:0006631">
    <property type="term" value="P:fatty acid metabolic process"/>
    <property type="evidence" value="ECO:0007669"/>
    <property type="project" value="TreeGrafter"/>
</dbReference>
<organism evidence="5 6">
    <name type="scientific">Lacticaseibacillus paracasei NRIC 0644</name>
    <dbReference type="NCBI Taxonomy" id="1435038"/>
    <lineage>
        <taxon>Bacteria</taxon>
        <taxon>Bacillati</taxon>
        <taxon>Bacillota</taxon>
        <taxon>Bacilli</taxon>
        <taxon>Lactobacillales</taxon>
        <taxon>Lactobacillaceae</taxon>
        <taxon>Lacticaseibacillus</taxon>
    </lineage>
</organism>
<dbReference type="PANTHER" id="PTHR43201:SF5">
    <property type="entry name" value="MEDIUM-CHAIN ACYL-COA LIGASE ACSF2, MITOCHONDRIAL"/>
    <property type="match status" value="1"/>
</dbReference>
<comment type="similarity">
    <text evidence="1">Belongs to the ATP-dependent AMP-binding enzyme family.</text>
</comment>
<dbReference type="SUPFAM" id="SSF56801">
    <property type="entry name" value="Acetyl-CoA synthetase-like"/>
    <property type="match status" value="1"/>
</dbReference>
<dbReference type="Pfam" id="PF00501">
    <property type="entry name" value="AMP-binding"/>
    <property type="match status" value="1"/>
</dbReference>
<accession>A0A0C9PKE4</accession>
<protein>
    <submittedName>
        <fullName evidence="5">Acyl-CoA synthetase</fullName>
    </submittedName>
</protein>
<dbReference type="InterPro" id="IPR045851">
    <property type="entry name" value="AMP-bd_C_sf"/>
</dbReference>
<dbReference type="Gene3D" id="3.30.300.30">
    <property type="match status" value="1"/>
</dbReference>
<evidence type="ECO:0000259" key="4">
    <source>
        <dbReference type="Pfam" id="PF13193"/>
    </source>
</evidence>
<dbReference type="Gene3D" id="3.40.50.12780">
    <property type="entry name" value="N-terminal domain of ligase-like"/>
    <property type="match status" value="1"/>
</dbReference>
<dbReference type="EMBL" id="BAYM01000008">
    <property type="protein sequence ID" value="GAN35476.1"/>
    <property type="molecule type" value="Genomic_DNA"/>
</dbReference>
<dbReference type="InterPro" id="IPR000873">
    <property type="entry name" value="AMP-dep_synth/lig_dom"/>
</dbReference>
<sequence>MSKLTDLLSQNLINERDYPIVKSVAADTWYTGRDLEEDVAALRVQLNKLKIGAGDQILVALPNAPVHLALNQALWEIGAVVHPIAAATPLPELKAEWSLYHYQAVITLPDVGEKLAEPLMPCSRLRLHTIAALAILTDASQLAYRINAPQKRPKEEDLALILNTSGTTGKPKRVGLTHRMLLNAAQHDAKSHALSADDIAMVVMPMFHINAQVISVLATRLSGGKLVIAPKFSASKFWPLIADNHVTWVSVVPTIISILLMNENALKAYHPDIHLRFVRSSSFALPEDKLIAFQTYFHTQILEGYGMTETASQSTLNPINAPKIGSAGKPVGTELRLMLADGSLSQQPYVEGEIALRGDHVIHDYLEPHPESFKDDWFLTGDLGYLDEDGYLFVKGRRKEMINRGGEKVAPAKVENILNELDWVAQVAVIGLPDALYGEAVTAVVIRQNVTGDPMKAKAALIDYARQHLAAYECPTDVVFVKAFPVNATGKVIRPKLRKQLMQGGQAYEA</sequence>
<dbReference type="GO" id="GO:0031956">
    <property type="term" value="F:medium-chain fatty acid-CoA ligase activity"/>
    <property type="evidence" value="ECO:0007669"/>
    <property type="project" value="TreeGrafter"/>
</dbReference>